<feature type="transmembrane region" description="Helical" evidence="6">
    <location>
        <begin position="89"/>
        <end position="113"/>
    </location>
</feature>
<dbReference type="RefSeq" id="WP_012820035.1">
    <property type="nucleotide sequence ID" value="NC_013410.1"/>
</dbReference>
<reference evidence="11" key="2">
    <citation type="submission" date="2010-08" db="EMBL/GenBank/DDBJ databases">
        <title>Complete sequence of Fibrobacter succinogenes subsp. succinogenes S85.</title>
        <authorList>
            <person name="Durkin A.S."/>
            <person name="Nelson K.E."/>
            <person name="Morrison M."/>
            <person name="Forsberg C.W."/>
            <person name="Wilson D.B."/>
            <person name="Russell J.B."/>
            <person name="Cann I.K.O."/>
            <person name="Mackie R.I."/>
            <person name="White B.A."/>
        </authorList>
    </citation>
    <scope>NUCLEOTIDE SEQUENCE [LARGE SCALE GENOMIC DNA]</scope>
    <source>
        <strain evidence="11">ATCC 19169 / S85</strain>
    </source>
</reference>
<keyword evidence="12" id="KW-1185">Reference proteome</keyword>
<dbReference type="Pfam" id="PF06271">
    <property type="entry name" value="RDD"/>
    <property type="match status" value="1"/>
</dbReference>
<dbReference type="InterPro" id="IPR010432">
    <property type="entry name" value="RDD"/>
</dbReference>
<proteinExistence type="predicted"/>
<evidence type="ECO:0000259" key="8">
    <source>
        <dbReference type="Pfam" id="PF14237"/>
    </source>
</evidence>
<dbReference type="KEGG" id="fsu:Fisuc_0192"/>
<feature type="domain" description="GYF" evidence="8">
    <location>
        <begin position="3"/>
        <end position="56"/>
    </location>
</feature>
<evidence type="ECO:0000256" key="3">
    <source>
        <dbReference type="ARBA" id="ARBA00022692"/>
    </source>
</evidence>
<evidence type="ECO:0000256" key="6">
    <source>
        <dbReference type="SAM" id="Phobius"/>
    </source>
</evidence>
<dbReference type="eggNOG" id="COG1714">
    <property type="taxonomic scope" value="Bacteria"/>
</dbReference>
<evidence type="ECO:0000313" key="12">
    <source>
        <dbReference type="Proteomes" id="UP000001497"/>
    </source>
</evidence>
<comment type="subcellular location">
    <subcellularLocation>
        <location evidence="1">Cell membrane</location>
        <topology evidence="1">Multi-pass membrane protein</topology>
    </subcellularLocation>
</comment>
<dbReference type="HOGENOM" id="CLU_053152_0_1_0"/>
<dbReference type="PATRIC" id="fig|59374.8.peg.577"/>
<dbReference type="PANTHER" id="PTHR36115">
    <property type="entry name" value="PROLINE-RICH ANTIGEN HOMOLOG-RELATED"/>
    <property type="match status" value="1"/>
</dbReference>
<keyword evidence="2" id="KW-1003">Cell membrane</keyword>
<organism evidence="10 11">
    <name type="scientific">Fibrobacter succinogenes (strain ATCC 19169 / S85)</name>
    <dbReference type="NCBI Taxonomy" id="59374"/>
    <lineage>
        <taxon>Bacteria</taxon>
        <taxon>Pseudomonadati</taxon>
        <taxon>Fibrobacterota</taxon>
        <taxon>Fibrobacteria</taxon>
        <taxon>Fibrobacterales</taxon>
        <taxon>Fibrobacteraceae</taxon>
        <taxon>Fibrobacter</taxon>
    </lineage>
</organism>
<evidence type="ECO:0000313" key="10">
    <source>
        <dbReference type="EMBL" id="ADL27396.1"/>
    </source>
</evidence>
<dbReference type="InterPro" id="IPR035445">
    <property type="entry name" value="GYF-like_dom_sf"/>
</dbReference>
<evidence type="ECO:0000259" key="7">
    <source>
        <dbReference type="Pfam" id="PF06271"/>
    </source>
</evidence>
<dbReference type="Pfam" id="PF14237">
    <property type="entry name" value="GYF_2"/>
    <property type="match status" value="1"/>
</dbReference>
<dbReference type="PANTHER" id="PTHR36115:SF9">
    <property type="entry name" value="LMO1584 PROTEIN"/>
    <property type="match status" value="1"/>
</dbReference>
<dbReference type="AlphaFoldDB" id="C9RJU2"/>
<evidence type="ECO:0000313" key="11">
    <source>
        <dbReference type="Proteomes" id="UP000000517"/>
    </source>
</evidence>
<dbReference type="EMBL" id="CP002158">
    <property type="protein sequence ID" value="ADL27396.1"/>
    <property type="molecule type" value="Genomic_DNA"/>
</dbReference>
<dbReference type="KEGG" id="fsc:FSU_0599"/>
<keyword evidence="4 6" id="KW-1133">Transmembrane helix</keyword>
<reference evidence="10" key="3">
    <citation type="submission" date="2010-08" db="EMBL/GenBank/DDBJ databases">
        <authorList>
            <person name="Durkin A.S."/>
            <person name="Nelson K.E."/>
            <person name="Morrison M."/>
            <person name="Forsberg C.W."/>
            <person name="Wilson D.B."/>
            <person name="Russell J.B."/>
            <person name="Cann I.K.O."/>
            <person name="Mackie R.I."/>
            <person name="White B.A."/>
        </authorList>
    </citation>
    <scope>NUCLEOTIDE SEQUENCE</scope>
    <source>
        <strain evidence="10">S85</strain>
    </source>
</reference>
<evidence type="ECO:0000256" key="1">
    <source>
        <dbReference type="ARBA" id="ARBA00004651"/>
    </source>
</evidence>
<protein>
    <submittedName>
        <fullName evidence="9">RDD domain containing protein</fullName>
    </submittedName>
    <submittedName>
        <fullName evidence="10">RDD family protein</fullName>
    </submittedName>
</protein>
<sequence length="254" mass="29019">MKWFYIDTSITDGDRRQGPYSIDEIRDFVNEGKIKDETLVWHTGEANWKAWKDFPEASEPPEPTEEELLKQTIETLLQSKMNRKRYAGFFVRANAFIIDNIILSIVGALFLYVMSLAGMLDLNAVSEIVNQYIDNPGSTDLVSKALDLPGMSTFFTIWSIVQAIYFIVFHAVWGATPGKKLLRIHVEMANGEKLSWAFSFFRFVASIVTQATLIFYGLGYLIVLIDPQKRALHDFVAQTRVVHNAIEQKEKKEV</sequence>
<dbReference type="InterPro" id="IPR025640">
    <property type="entry name" value="GYF_2"/>
</dbReference>
<dbReference type="InterPro" id="IPR051791">
    <property type="entry name" value="Pra-immunoreactive"/>
</dbReference>
<reference evidence="9 12" key="1">
    <citation type="submission" date="2009-10" db="EMBL/GenBank/DDBJ databases">
        <title>Complete sequence of Fibrobacter succinogenes subsp. succinogenes S85.</title>
        <authorList>
            <consortium name="US DOE Joint Genome Institute"/>
            <person name="Lucas S."/>
            <person name="Copeland A."/>
            <person name="Lapidus A."/>
            <person name="Glavina del Rio T."/>
            <person name="Tice H."/>
            <person name="Bruce D."/>
            <person name="Goodwin L."/>
            <person name="Pitluck S."/>
            <person name="Chertkov O."/>
            <person name="Detter J.C."/>
            <person name="Han C."/>
            <person name="Tapia R."/>
            <person name="Larimer F."/>
            <person name="Land M."/>
            <person name="Hauser L."/>
            <person name="Kyrpides N."/>
            <person name="Mikhailova N."/>
            <person name="Weimer P.J."/>
            <person name="Stevenson D.M."/>
            <person name="Boyum J."/>
            <person name="Brumm P.I."/>
            <person name="Mead D."/>
        </authorList>
    </citation>
    <scope>NUCLEOTIDE SEQUENCE [LARGE SCALE GENOMIC DNA]</scope>
    <source>
        <strain evidence="12">ATCC 19169 / S85</strain>
        <strain evidence="9">S85</strain>
    </source>
</reference>
<feature type="domain" description="RDD" evidence="7">
    <location>
        <begin position="86"/>
        <end position="237"/>
    </location>
</feature>
<dbReference type="GO" id="GO:0005886">
    <property type="term" value="C:plasma membrane"/>
    <property type="evidence" value="ECO:0007669"/>
    <property type="project" value="UniProtKB-SubCell"/>
</dbReference>
<accession>C9RJU2</accession>
<keyword evidence="3 6" id="KW-0812">Transmembrane</keyword>
<evidence type="ECO:0000313" key="9">
    <source>
        <dbReference type="EMBL" id="ACX73805.1"/>
    </source>
</evidence>
<feature type="transmembrane region" description="Helical" evidence="6">
    <location>
        <begin position="155"/>
        <end position="175"/>
    </location>
</feature>
<dbReference type="EMBL" id="CP001792">
    <property type="protein sequence ID" value="ACX73805.1"/>
    <property type="molecule type" value="Genomic_DNA"/>
</dbReference>
<dbReference type="Proteomes" id="UP000000517">
    <property type="component" value="Chromosome"/>
</dbReference>
<feature type="transmembrane region" description="Helical" evidence="6">
    <location>
        <begin position="196"/>
        <end position="225"/>
    </location>
</feature>
<evidence type="ECO:0000256" key="2">
    <source>
        <dbReference type="ARBA" id="ARBA00022475"/>
    </source>
</evidence>
<dbReference type="SUPFAM" id="SSF55277">
    <property type="entry name" value="GYF domain"/>
    <property type="match status" value="1"/>
</dbReference>
<gene>
    <name evidence="9" type="ordered locus">Fisuc_0192</name>
    <name evidence="10" type="ordered locus">FSU_0599</name>
</gene>
<evidence type="ECO:0000256" key="5">
    <source>
        <dbReference type="ARBA" id="ARBA00023136"/>
    </source>
</evidence>
<dbReference type="OrthoDB" id="9774993at2"/>
<name>C9RJU2_FIBSS</name>
<keyword evidence="5 6" id="KW-0472">Membrane</keyword>
<evidence type="ECO:0000256" key="4">
    <source>
        <dbReference type="ARBA" id="ARBA00022989"/>
    </source>
</evidence>
<dbReference type="STRING" id="59374.FSU_0599"/>
<dbReference type="Gene3D" id="3.30.1490.40">
    <property type="match status" value="1"/>
</dbReference>
<dbReference type="Proteomes" id="UP000001497">
    <property type="component" value="Chromosome"/>
</dbReference>